<dbReference type="EMBL" id="JALJOV010000931">
    <property type="protein sequence ID" value="KAK9858400.1"/>
    <property type="molecule type" value="Genomic_DNA"/>
</dbReference>
<gene>
    <name evidence="2" type="ORF">WJX84_007649</name>
</gene>
<name>A0AAW1SUJ1_9CHLO</name>
<dbReference type="AlphaFoldDB" id="A0AAW1SUJ1"/>
<accession>A0AAW1SUJ1</accession>
<proteinExistence type="predicted"/>
<keyword evidence="3" id="KW-1185">Reference proteome</keyword>
<reference evidence="2 3" key="1">
    <citation type="journal article" date="2024" name="Nat. Commun.">
        <title>Phylogenomics reveals the evolutionary origins of lichenization in chlorophyte algae.</title>
        <authorList>
            <person name="Puginier C."/>
            <person name="Libourel C."/>
            <person name="Otte J."/>
            <person name="Skaloud P."/>
            <person name="Haon M."/>
            <person name="Grisel S."/>
            <person name="Petersen M."/>
            <person name="Berrin J.G."/>
            <person name="Delaux P.M."/>
            <person name="Dal Grande F."/>
            <person name="Keller J."/>
        </authorList>
    </citation>
    <scope>NUCLEOTIDE SEQUENCE [LARGE SCALE GENOMIC DNA]</scope>
    <source>
        <strain evidence="2 3">SAG 2523</strain>
    </source>
</reference>
<evidence type="ECO:0000313" key="3">
    <source>
        <dbReference type="Proteomes" id="UP001485043"/>
    </source>
</evidence>
<feature type="region of interest" description="Disordered" evidence="1">
    <location>
        <begin position="40"/>
        <end position="60"/>
    </location>
</feature>
<sequence length="78" mass="8905">MNVQLEEQVRDRYCQLWSSHKQALLGKYFQKENLAGKGQIHNWTTGAGPQQLSGSDEPPLKKYLVTPKLPADMARHLE</sequence>
<comment type="caution">
    <text evidence="2">The sequence shown here is derived from an EMBL/GenBank/DDBJ whole genome shotgun (WGS) entry which is preliminary data.</text>
</comment>
<evidence type="ECO:0000313" key="2">
    <source>
        <dbReference type="EMBL" id="KAK9858400.1"/>
    </source>
</evidence>
<protein>
    <submittedName>
        <fullName evidence="2">Uncharacterized protein</fullName>
    </submittedName>
</protein>
<evidence type="ECO:0000256" key="1">
    <source>
        <dbReference type="SAM" id="MobiDB-lite"/>
    </source>
</evidence>
<feature type="compositionally biased region" description="Polar residues" evidence="1">
    <location>
        <begin position="41"/>
        <end position="54"/>
    </location>
</feature>
<organism evidence="2 3">
    <name type="scientific">Apatococcus fuscideae</name>
    <dbReference type="NCBI Taxonomy" id="2026836"/>
    <lineage>
        <taxon>Eukaryota</taxon>
        <taxon>Viridiplantae</taxon>
        <taxon>Chlorophyta</taxon>
        <taxon>core chlorophytes</taxon>
        <taxon>Trebouxiophyceae</taxon>
        <taxon>Chlorellales</taxon>
        <taxon>Chlorellaceae</taxon>
        <taxon>Apatococcus</taxon>
    </lineage>
</organism>
<dbReference type="Proteomes" id="UP001485043">
    <property type="component" value="Unassembled WGS sequence"/>
</dbReference>